<evidence type="ECO:0000256" key="3">
    <source>
        <dbReference type="SAM" id="MobiDB-lite"/>
    </source>
</evidence>
<feature type="domain" description="RING-type" evidence="4">
    <location>
        <begin position="112"/>
        <end position="152"/>
    </location>
</feature>
<proteinExistence type="predicted"/>
<protein>
    <submittedName>
        <fullName evidence="6">Uncharacterized protein</fullName>
    </submittedName>
</protein>
<evidence type="ECO:0000259" key="5">
    <source>
        <dbReference type="PROSITE" id="PS50119"/>
    </source>
</evidence>
<dbReference type="PANTHER" id="PTHR24103">
    <property type="entry name" value="E3 UBIQUITIN-PROTEIN LIGASE TRIM"/>
    <property type="match status" value="1"/>
</dbReference>
<dbReference type="SUPFAM" id="SSF57845">
    <property type="entry name" value="B-box zinc-binding domain"/>
    <property type="match status" value="1"/>
</dbReference>
<dbReference type="AlphaFoldDB" id="A0AAD1XB97"/>
<dbReference type="InterPro" id="IPR050143">
    <property type="entry name" value="TRIM/RBCC"/>
</dbReference>
<dbReference type="PROSITE" id="PS50089">
    <property type="entry name" value="ZF_RING_2"/>
    <property type="match status" value="1"/>
</dbReference>
<dbReference type="Proteomes" id="UP001295684">
    <property type="component" value="Unassembled WGS sequence"/>
</dbReference>
<dbReference type="GO" id="GO:0008270">
    <property type="term" value="F:zinc ion binding"/>
    <property type="evidence" value="ECO:0007669"/>
    <property type="project" value="UniProtKB-KW"/>
</dbReference>
<dbReference type="Gene3D" id="3.30.40.10">
    <property type="entry name" value="Zinc/RING finger domain, C3HC4 (zinc finger)"/>
    <property type="match status" value="1"/>
</dbReference>
<gene>
    <name evidence="6" type="ORF">ECRASSUSDP1_LOCUS6813</name>
</gene>
<keyword evidence="2" id="KW-0863">Zinc-finger</keyword>
<dbReference type="InterPro" id="IPR000315">
    <property type="entry name" value="Znf_B-box"/>
</dbReference>
<dbReference type="CDD" id="cd19756">
    <property type="entry name" value="Bbox2"/>
    <property type="match status" value="1"/>
</dbReference>
<evidence type="ECO:0000256" key="2">
    <source>
        <dbReference type="PROSITE-ProRule" id="PRU00024"/>
    </source>
</evidence>
<dbReference type="Gene3D" id="3.30.160.60">
    <property type="entry name" value="Classic Zinc Finger"/>
    <property type="match status" value="1"/>
</dbReference>
<comment type="caution">
    <text evidence="6">The sequence shown here is derived from an EMBL/GenBank/DDBJ whole genome shotgun (WGS) entry which is preliminary data.</text>
</comment>
<feature type="domain" description="B box-type" evidence="5">
    <location>
        <begin position="183"/>
        <end position="224"/>
    </location>
</feature>
<sequence>MEVRRFCSSSSESSEDHPSHVQPSQTLSKRKRNPRESMLGMGTELEEEKRLHLFNKKAQKGEEETKNLSTILRAKKKSRQEKTKESTLQKTIRSSSSESALSQDLKSDLLKCSVCYVDDYQKASLCRFCGNSACSKCWSNILSCDSKCPFCRIPLGQFDLVKDLKIDQIRQKKSKHNGSVVKNLNKECYDHEDEGKLFCVSCSRFLCLECITSGTHTKHKICDIHEYPKLKKKVEDIQTFCKKLREGTKNFEKVVSKHEEFFDTNPEDLKQAIKDIKDKVMARLTQNGDALITKLTLGHSLNAAAKDQCGKLKLIQRKIAKRSLKTIEVEHLRQVFNKQSKVYQAPRISEFVKDKMLTKNDMKELFALNIDYTNKAKFSEIIVSEFKQGVGELLS</sequence>
<organism evidence="6 7">
    <name type="scientific">Euplotes crassus</name>
    <dbReference type="NCBI Taxonomy" id="5936"/>
    <lineage>
        <taxon>Eukaryota</taxon>
        <taxon>Sar</taxon>
        <taxon>Alveolata</taxon>
        <taxon>Ciliophora</taxon>
        <taxon>Intramacronucleata</taxon>
        <taxon>Spirotrichea</taxon>
        <taxon>Hypotrichia</taxon>
        <taxon>Euplotida</taxon>
        <taxon>Euplotidae</taxon>
        <taxon>Moneuplotes</taxon>
    </lineage>
</organism>
<accession>A0AAD1XB97</accession>
<dbReference type="InterPro" id="IPR013083">
    <property type="entry name" value="Znf_RING/FYVE/PHD"/>
</dbReference>
<name>A0AAD1XB97_EUPCR</name>
<keyword evidence="2" id="KW-0862">Zinc</keyword>
<keyword evidence="1" id="KW-0479">Metal-binding</keyword>
<evidence type="ECO:0000313" key="6">
    <source>
        <dbReference type="EMBL" id="CAI2365485.1"/>
    </source>
</evidence>
<evidence type="ECO:0000256" key="1">
    <source>
        <dbReference type="ARBA" id="ARBA00022723"/>
    </source>
</evidence>
<dbReference type="EMBL" id="CAMPGE010006615">
    <property type="protein sequence ID" value="CAI2365485.1"/>
    <property type="molecule type" value="Genomic_DNA"/>
</dbReference>
<dbReference type="SUPFAM" id="SSF57850">
    <property type="entry name" value="RING/U-box"/>
    <property type="match status" value="1"/>
</dbReference>
<dbReference type="Pfam" id="PF00643">
    <property type="entry name" value="zf-B_box"/>
    <property type="match status" value="1"/>
</dbReference>
<dbReference type="SMART" id="SM00336">
    <property type="entry name" value="BBOX"/>
    <property type="match status" value="1"/>
</dbReference>
<dbReference type="PROSITE" id="PS50119">
    <property type="entry name" value="ZF_BBOX"/>
    <property type="match status" value="1"/>
</dbReference>
<reference evidence="6" key="1">
    <citation type="submission" date="2023-07" db="EMBL/GenBank/DDBJ databases">
        <authorList>
            <consortium name="AG Swart"/>
            <person name="Singh M."/>
            <person name="Singh A."/>
            <person name="Seah K."/>
            <person name="Emmerich C."/>
        </authorList>
    </citation>
    <scope>NUCLEOTIDE SEQUENCE</scope>
    <source>
        <strain evidence="6">DP1</strain>
    </source>
</reference>
<evidence type="ECO:0000313" key="7">
    <source>
        <dbReference type="Proteomes" id="UP001295684"/>
    </source>
</evidence>
<evidence type="ECO:0000259" key="4">
    <source>
        <dbReference type="PROSITE" id="PS50089"/>
    </source>
</evidence>
<feature type="region of interest" description="Disordered" evidence="3">
    <location>
        <begin position="1"/>
        <end position="91"/>
    </location>
</feature>
<dbReference type="InterPro" id="IPR001841">
    <property type="entry name" value="Znf_RING"/>
</dbReference>
<keyword evidence="7" id="KW-1185">Reference proteome</keyword>